<keyword evidence="3" id="KW-1185">Reference proteome</keyword>
<feature type="region of interest" description="Disordered" evidence="1">
    <location>
        <begin position="1"/>
        <end position="39"/>
    </location>
</feature>
<evidence type="ECO:0000313" key="3">
    <source>
        <dbReference type="Proteomes" id="UP001627154"/>
    </source>
</evidence>
<reference evidence="2 3" key="1">
    <citation type="journal article" date="2024" name="bioRxiv">
        <title>A reference genome for Trichogramma kaykai: A tiny desert-dwelling parasitoid wasp with competing sex-ratio distorters.</title>
        <authorList>
            <person name="Culotta J."/>
            <person name="Lindsey A.R."/>
        </authorList>
    </citation>
    <scope>NUCLEOTIDE SEQUENCE [LARGE SCALE GENOMIC DNA]</scope>
    <source>
        <strain evidence="2 3">KSX58</strain>
    </source>
</reference>
<sequence>MRNTAASSSTFSRVLPPKKQQRQRQHLSKKPRTKWTATTSLRTMCHTSSRRGAQAIANPSDQAVHRSESLAILYVTRARLSGQKTFIIIYARCVADTFIYNKLAKRYERRRKEFLSKTSTGKQQS</sequence>
<dbReference type="AlphaFoldDB" id="A0ABD2XEW6"/>
<name>A0ABD2XEW6_9HYME</name>
<dbReference type="Proteomes" id="UP001627154">
    <property type="component" value="Unassembled WGS sequence"/>
</dbReference>
<feature type="compositionally biased region" description="Polar residues" evidence="1">
    <location>
        <begin position="1"/>
        <end position="12"/>
    </location>
</feature>
<proteinExistence type="predicted"/>
<protein>
    <submittedName>
        <fullName evidence="2">Uncharacterized protein</fullName>
    </submittedName>
</protein>
<feature type="compositionally biased region" description="Basic residues" evidence="1">
    <location>
        <begin position="19"/>
        <end position="33"/>
    </location>
</feature>
<evidence type="ECO:0000313" key="2">
    <source>
        <dbReference type="EMBL" id="KAL3403393.1"/>
    </source>
</evidence>
<accession>A0ABD2XEW6</accession>
<organism evidence="2 3">
    <name type="scientific">Trichogramma kaykai</name>
    <dbReference type="NCBI Taxonomy" id="54128"/>
    <lineage>
        <taxon>Eukaryota</taxon>
        <taxon>Metazoa</taxon>
        <taxon>Ecdysozoa</taxon>
        <taxon>Arthropoda</taxon>
        <taxon>Hexapoda</taxon>
        <taxon>Insecta</taxon>
        <taxon>Pterygota</taxon>
        <taxon>Neoptera</taxon>
        <taxon>Endopterygota</taxon>
        <taxon>Hymenoptera</taxon>
        <taxon>Apocrita</taxon>
        <taxon>Proctotrupomorpha</taxon>
        <taxon>Chalcidoidea</taxon>
        <taxon>Trichogrammatidae</taxon>
        <taxon>Trichogramma</taxon>
    </lineage>
</organism>
<dbReference type="EMBL" id="JBJJXI010000030">
    <property type="protein sequence ID" value="KAL3403393.1"/>
    <property type="molecule type" value="Genomic_DNA"/>
</dbReference>
<comment type="caution">
    <text evidence="2">The sequence shown here is derived from an EMBL/GenBank/DDBJ whole genome shotgun (WGS) entry which is preliminary data.</text>
</comment>
<gene>
    <name evidence="2" type="ORF">TKK_003682</name>
</gene>
<evidence type="ECO:0000256" key="1">
    <source>
        <dbReference type="SAM" id="MobiDB-lite"/>
    </source>
</evidence>